<evidence type="ECO:0000313" key="2">
    <source>
        <dbReference type="Proteomes" id="UP000053815"/>
    </source>
</evidence>
<dbReference type="AlphaFoldDB" id="A0A0C9LS61"/>
<gene>
    <name evidence="1" type="ORF">MAM1_0024d02014</name>
</gene>
<reference evidence="1" key="1">
    <citation type="submission" date="2014-09" db="EMBL/GenBank/DDBJ databases">
        <title>Draft genome sequence of an oleaginous Mucoromycotina fungus Mucor ambiguus NBRC6742.</title>
        <authorList>
            <person name="Takeda I."/>
            <person name="Yamane N."/>
            <person name="Morita T."/>
            <person name="Tamano K."/>
            <person name="Machida M."/>
            <person name="Baker S."/>
            <person name="Koike H."/>
        </authorList>
    </citation>
    <scope>NUCLEOTIDE SEQUENCE</scope>
    <source>
        <strain evidence="1">NBRC 6742</strain>
    </source>
</reference>
<dbReference type="OrthoDB" id="2224005at2759"/>
<accession>A0A0C9LS61</accession>
<dbReference type="STRING" id="91626.A0A0C9LS61"/>
<keyword evidence="2" id="KW-1185">Reference proteome</keyword>
<protein>
    <submittedName>
        <fullName evidence="1">Uncharacterized protein</fullName>
    </submittedName>
</protein>
<proteinExistence type="predicted"/>
<organism evidence="1">
    <name type="scientific">Mucor ambiguus</name>
    <dbReference type="NCBI Taxonomy" id="91626"/>
    <lineage>
        <taxon>Eukaryota</taxon>
        <taxon>Fungi</taxon>
        <taxon>Fungi incertae sedis</taxon>
        <taxon>Mucoromycota</taxon>
        <taxon>Mucoromycotina</taxon>
        <taxon>Mucoromycetes</taxon>
        <taxon>Mucorales</taxon>
        <taxon>Mucorineae</taxon>
        <taxon>Mucoraceae</taxon>
        <taxon>Mucor</taxon>
    </lineage>
</organism>
<dbReference type="Proteomes" id="UP000053815">
    <property type="component" value="Unassembled WGS sequence"/>
</dbReference>
<sequence>MLTGELTNSQPLTEDLEFRIIGKSLSLQAKAMDSGLRPNLFVANYALMYYFIRFFKKKDEASLRWPFPNVDEDNNLIPSEAIRMVADNYDNKEAPKLKYMIYRYVWENLDNEEMVDPEKVVKESFARYLSDMHDDLCDANLIIGGEMLNPERSRVFVQRRKSASGRLRPPSNDVGQFIEQEDPAGRIVGQKAAIW</sequence>
<evidence type="ECO:0000313" key="1">
    <source>
        <dbReference type="EMBL" id="GAN02570.1"/>
    </source>
</evidence>
<name>A0A0C9LS61_9FUNG</name>
<dbReference type="EMBL" id="DF836313">
    <property type="protein sequence ID" value="GAN02570.1"/>
    <property type="molecule type" value="Genomic_DNA"/>
</dbReference>